<dbReference type="Pfam" id="PF17162">
    <property type="entry name" value="DUF5118"/>
    <property type="match status" value="1"/>
</dbReference>
<dbReference type="InterPro" id="IPR034032">
    <property type="entry name" value="Zn_MMP-like_bac"/>
</dbReference>
<dbReference type="Gene3D" id="3.40.390.10">
    <property type="entry name" value="Collagenase (Catalytic Domain)"/>
    <property type="match status" value="1"/>
</dbReference>
<feature type="compositionally biased region" description="Low complexity" evidence="1">
    <location>
        <begin position="81"/>
        <end position="101"/>
    </location>
</feature>
<reference evidence="5 6" key="1">
    <citation type="submission" date="2019-02" db="EMBL/GenBank/DDBJ databases">
        <title>Deep-cultivation of Planctomycetes and their phenomic and genomic characterization uncovers novel biology.</title>
        <authorList>
            <person name="Wiegand S."/>
            <person name="Jogler M."/>
            <person name="Boedeker C."/>
            <person name="Pinto D."/>
            <person name="Vollmers J."/>
            <person name="Rivas-Marin E."/>
            <person name="Kohn T."/>
            <person name="Peeters S.H."/>
            <person name="Heuer A."/>
            <person name="Rast P."/>
            <person name="Oberbeckmann S."/>
            <person name="Bunk B."/>
            <person name="Jeske O."/>
            <person name="Meyerdierks A."/>
            <person name="Storesund J.E."/>
            <person name="Kallscheuer N."/>
            <person name="Luecker S."/>
            <person name="Lage O.M."/>
            <person name="Pohl T."/>
            <person name="Merkel B.J."/>
            <person name="Hornburger P."/>
            <person name="Mueller R.-W."/>
            <person name="Bruemmer F."/>
            <person name="Labrenz M."/>
            <person name="Spormann A.M."/>
            <person name="Op den Camp H."/>
            <person name="Overmann J."/>
            <person name="Amann R."/>
            <person name="Jetten M.S.M."/>
            <person name="Mascher T."/>
            <person name="Medema M.H."/>
            <person name="Devos D.P."/>
            <person name="Kaster A.-K."/>
            <person name="Ovreas L."/>
            <person name="Rohde M."/>
            <person name="Galperin M.Y."/>
            <person name="Jogler C."/>
        </authorList>
    </citation>
    <scope>NUCLEOTIDE SEQUENCE [LARGE SCALE GENOMIC DNA]</scope>
    <source>
        <strain evidence="5 6">Pan181</strain>
    </source>
</reference>
<keyword evidence="6" id="KW-1185">Reference proteome</keyword>
<dbReference type="Proteomes" id="UP000315750">
    <property type="component" value="Chromosome"/>
</dbReference>
<feature type="compositionally biased region" description="Polar residues" evidence="1">
    <location>
        <begin position="69"/>
        <end position="80"/>
    </location>
</feature>
<feature type="domain" description="DUF5118" evidence="4">
    <location>
        <begin position="105"/>
        <end position="152"/>
    </location>
</feature>
<dbReference type="InterPro" id="IPR024079">
    <property type="entry name" value="MetalloPept_cat_dom_sf"/>
</dbReference>
<dbReference type="PANTHER" id="PTHR38478:SF1">
    <property type="entry name" value="ZINC DEPENDENT METALLOPROTEASE DOMAIN LIPOPROTEIN"/>
    <property type="match status" value="1"/>
</dbReference>
<proteinExistence type="predicted"/>
<dbReference type="InterPro" id="IPR032534">
    <property type="entry name" value="EcxA_zinc-bd"/>
</dbReference>
<evidence type="ECO:0008006" key="7">
    <source>
        <dbReference type="Google" id="ProtNLM"/>
    </source>
</evidence>
<dbReference type="InterPro" id="IPR033413">
    <property type="entry name" value="DUF5117"/>
</dbReference>
<dbReference type="KEGG" id="amuc:Pan181_42750"/>
<name>A0A518ATJ3_9BACT</name>
<feature type="region of interest" description="Disordered" evidence="1">
    <location>
        <begin position="61"/>
        <end position="103"/>
    </location>
</feature>
<dbReference type="SUPFAM" id="SSF55486">
    <property type="entry name" value="Metalloproteases ('zincins'), catalytic domain"/>
    <property type="match status" value="1"/>
</dbReference>
<evidence type="ECO:0000256" key="1">
    <source>
        <dbReference type="SAM" id="MobiDB-lite"/>
    </source>
</evidence>
<dbReference type="PANTHER" id="PTHR38478">
    <property type="entry name" value="PEPTIDASE M1A AND M12B"/>
    <property type="match status" value="1"/>
</dbReference>
<evidence type="ECO:0000259" key="3">
    <source>
        <dbReference type="Pfam" id="PF17148"/>
    </source>
</evidence>
<evidence type="ECO:0000259" key="2">
    <source>
        <dbReference type="Pfam" id="PF16313"/>
    </source>
</evidence>
<evidence type="ECO:0000259" key="4">
    <source>
        <dbReference type="Pfam" id="PF17162"/>
    </source>
</evidence>
<dbReference type="AlphaFoldDB" id="A0A518ATJ3"/>
<organism evidence="5 6">
    <name type="scientific">Aeoliella mucimassa</name>
    <dbReference type="NCBI Taxonomy" id="2527972"/>
    <lineage>
        <taxon>Bacteria</taxon>
        <taxon>Pseudomonadati</taxon>
        <taxon>Planctomycetota</taxon>
        <taxon>Planctomycetia</taxon>
        <taxon>Pirellulales</taxon>
        <taxon>Lacipirellulaceae</taxon>
        <taxon>Aeoliella</taxon>
    </lineage>
</organism>
<protein>
    <recommendedName>
        <fullName evidence="7">EcxA zinc-binding domain-containing protein</fullName>
    </recommendedName>
</protein>
<dbReference type="InterPro" id="IPR033428">
    <property type="entry name" value="DUF5118"/>
</dbReference>
<dbReference type="Pfam" id="PF17148">
    <property type="entry name" value="DUF5117"/>
    <property type="match status" value="1"/>
</dbReference>
<sequence>MLYILGAPYGHPAYPTGTFPPLTVVSLLTFRRSLSVHHLYSFATLLALSLSLSYCAQAAADDQSDEPTQEQQTEITPDQISSDSGQGGSSSSSSRSSGSSSAKFPEYSKVLKDTSVEEGLIKLHKGEEKLFFELKPSDLDKDFFVLITIAKGIGQRPLLGGYSWGFGDDWVWQFRRVGDRIHIVRRNVRFVADKGSPSAEAVKLSYSDSVLYSLPIATTGPGGSIVLDMTPVLMSDLPQIGQVLSGFSFSPSKSNWADVQAHPKNVEVQVAATYASNGSSNMESVPDTRGVTVNVHYSISNLPKTNYTPRLADDRIGYFLTVVKDYSKKESEDRFVRYINRWNLEKSDPSAEKSPPKEPIVFWLEKTIPFKYRKPIRDGIEEWNKAYEEAGFYNAIEVRQQPDDATWEPGDVRYNTFRWITAGAGFAMGPSRVDPTTGQILDADIIFDSDFLQSWKREYETFTPESIAAMTGGPLEIEDYLAMRARQPSYLNNGHQSGCMCNLLGGMSMQFAKGAAVVSTRKRSSAELDKMILQGLKEVAMHEVGHTLGLRHNFKSSTLYSMDELHDVSKTSKTGLTGSVMDYNPTNLAPMGQPQGDYYSTTIGPYDHWAIEYGYKPIKGSKPEDELEELGKIAARSGEPNLVYSTDEDTRGIDPDPHSNRFDFSDNLIEYAQQEVQVVAETMPSIVDELVEDGEGYERARRAFGLLLSSHGKAVFFTSRYVGGVYVSRSHKGDANAPAPLELVPAERQREALKFVCENMFSAEPFNFSPEIYDKLAASHWSHWGVSETTRYDYPAHDAILMWQERVLEQLTSGLTLERIHDSELKTSPDTDMVTVAELLTSLTDAMYQELNGNMEGTEFTARKPAISSLRRNIQRSYLDRLVQLALGTSAPADCQTMAYSELGRLKGMIDKFLEANGEKLDRYSQAHLEETSARIERVMDSRFEARP</sequence>
<evidence type="ECO:0000313" key="6">
    <source>
        <dbReference type="Proteomes" id="UP000315750"/>
    </source>
</evidence>
<dbReference type="EMBL" id="CP036278">
    <property type="protein sequence ID" value="QDU58049.1"/>
    <property type="molecule type" value="Genomic_DNA"/>
</dbReference>
<dbReference type="GO" id="GO:0008237">
    <property type="term" value="F:metallopeptidase activity"/>
    <property type="evidence" value="ECO:0007669"/>
    <property type="project" value="InterPro"/>
</dbReference>
<accession>A0A518ATJ3</accession>
<gene>
    <name evidence="5" type="ORF">Pan181_42750</name>
</gene>
<feature type="domain" description="EcxA zinc-binding" evidence="2">
    <location>
        <begin position="527"/>
        <end position="852"/>
    </location>
</feature>
<dbReference type="CDD" id="cd04276">
    <property type="entry name" value="ZnMc_MMP_like_2"/>
    <property type="match status" value="1"/>
</dbReference>
<dbReference type="OrthoDB" id="9776599at2"/>
<dbReference type="Pfam" id="PF16313">
    <property type="entry name" value="DUF4953"/>
    <property type="match status" value="1"/>
</dbReference>
<feature type="domain" description="DUF5117" evidence="3">
    <location>
        <begin position="170"/>
        <end position="346"/>
    </location>
</feature>
<evidence type="ECO:0000313" key="5">
    <source>
        <dbReference type="EMBL" id="QDU58049.1"/>
    </source>
</evidence>